<accession>A0ABX3GFH8</accession>
<keyword evidence="2" id="KW-1185">Reference proteome</keyword>
<protein>
    <recommendedName>
        <fullName evidence="3">Alkyl hydroperoxide reductase subunit C/ Thiol specific antioxidant domain-containing protein</fullName>
    </recommendedName>
</protein>
<evidence type="ECO:0000313" key="2">
    <source>
        <dbReference type="Proteomes" id="UP000187158"/>
    </source>
</evidence>
<evidence type="ECO:0000313" key="1">
    <source>
        <dbReference type="EMBL" id="OMD05152.1"/>
    </source>
</evidence>
<dbReference type="RefSeq" id="WP_076220712.1">
    <property type="nucleotide sequence ID" value="NZ_MPTJ01000004.1"/>
</dbReference>
<dbReference type="InterPro" id="IPR036249">
    <property type="entry name" value="Thioredoxin-like_sf"/>
</dbReference>
<dbReference type="EMBL" id="MPVP01000471">
    <property type="protein sequence ID" value="OMD05152.1"/>
    <property type="molecule type" value="Genomic_DNA"/>
</dbReference>
<evidence type="ECO:0008006" key="3">
    <source>
        <dbReference type="Google" id="ProtNLM"/>
    </source>
</evidence>
<organism evidence="1 2">
    <name type="scientific">Paenibacillus odorifer</name>
    <dbReference type="NCBI Taxonomy" id="189426"/>
    <lineage>
        <taxon>Bacteria</taxon>
        <taxon>Bacillati</taxon>
        <taxon>Bacillota</taxon>
        <taxon>Bacilli</taxon>
        <taxon>Bacillales</taxon>
        <taxon>Paenibacillaceae</taxon>
        <taxon>Paenibacillus</taxon>
    </lineage>
</organism>
<proteinExistence type="predicted"/>
<dbReference type="Gene3D" id="3.40.30.10">
    <property type="entry name" value="Glutaredoxin"/>
    <property type="match status" value="1"/>
</dbReference>
<sequence>MNTQTSMIDSLFKPPRNFSPEVGDYLSNFDIDNSDWKLLDLIRNEHILAVFLSMECKACEVAMEVIDDYINQHSNLNVVIFMNVDANTVKELNSYFQNRARVFSLSKQRMKEELLIFNYPKAFTLNKFGQILKAENCGADFMLDILTQPLRKILLNY</sequence>
<comment type="caution">
    <text evidence="1">The sequence shown here is derived from an EMBL/GenBank/DDBJ whole genome shotgun (WGS) entry which is preliminary data.</text>
</comment>
<reference evidence="1 2" key="1">
    <citation type="submission" date="2016-11" db="EMBL/GenBank/DDBJ databases">
        <title>Paenibacillus species isolates.</title>
        <authorList>
            <person name="Beno S.M."/>
        </authorList>
    </citation>
    <scope>NUCLEOTIDE SEQUENCE [LARGE SCALE GENOMIC DNA]</scope>
    <source>
        <strain evidence="1 2">FSL H7-0433</strain>
    </source>
</reference>
<gene>
    <name evidence="1" type="ORF">BSO21_31585</name>
</gene>
<name>A0ABX3GFH8_9BACL</name>
<dbReference type="SUPFAM" id="SSF52833">
    <property type="entry name" value="Thioredoxin-like"/>
    <property type="match status" value="1"/>
</dbReference>
<dbReference type="Proteomes" id="UP000187158">
    <property type="component" value="Unassembled WGS sequence"/>
</dbReference>